<keyword evidence="1" id="KW-1133">Transmembrane helix</keyword>
<dbReference type="HOGENOM" id="CLU_2899703_0_0_9"/>
<reference evidence="2 3" key="2">
    <citation type="journal article" date="2002" name="Nucleic Acids Res.">
        <title>Genome sequence of Oceanobacillus iheyensis isolated from the Iheya Ridge and its unexpected adaptive capabilities to extreme environments.</title>
        <authorList>
            <person name="Takami H."/>
            <person name="Takaki Y."/>
            <person name="Uchiyama I."/>
        </authorList>
    </citation>
    <scope>NUCLEOTIDE SEQUENCE [LARGE SCALE GENOMIC DNA]</scope>
    <source>
        <strain evidence="3">DSM 14371 / CIP 107618 / JCM 11309 / KCTC 3954 / HTE831</strain>
    </source>
</reference>
<keyword evidence="3" id="KW-1185">Reference proteome</keyword>
<dbReference type="EMBL" id="BA000028">
    <property type="protein sequence ID" value="BAC11975.1"/>
    <property type="molecule type" value="Genomic_DNA"/>
</dbReference>
<dbReference type="AlphaFoldDB" id="Q8EU70"/>
<sequence>MKKSNINLLIIGVIVAVIWGYFADLKNGELGWFIGRIIFIPSFVLLINNLHIFKNSDSNTNN</sequence>
<name>Q8EU70_OCEIH</name>
<evidence type="ECO:0000313" key="3">
    <source>
        <dbReference type="Proteomes" id="UP000000822"/>
    </source>
</evidence>
<accession>Q8EU70</accession>
<evidence type="ECO:0000256" key="1">
    <source>
        <dbReference type="SAM" id="Phobius"/>
    </source>
</evidence>
<dbReference type="KEGG" id="oih:OB0019"/>
<keyword evidence="1" id="KW-0472">Membrane</keyword>
<dbReference type="Proteomes" id="UP000000822">
    <property type="component" value="Chromosome"/>
</dbReference>
<evidence type="ECO:0000313" key="2">
    <source>
        <dbReference type="EMBL" id="BAC11975.1"/>
    </source>
</evidence>
<dbReference type="OrthoDB" id="1935657at2"/>
<feature type="transmembrane region" description="Helical" evidence="1">
    <location>
        <begin position="6"/>
        <end position="23"/>
    </location>
</feature>
<organism evidence="2 3">
    <name type="scientific">Oceanobacillus iheyensis (strain DSM 14371 / CIP 107618 / JCM 11309 / KCTC 3954 / HTE831)</name>
    <dbReference type="NCBI Taxonomy" id="221109"/>
    <lineage>
        <taxon>Bacteria</taxon>
        <taxon>Bacillati</taxon>
        <taxon>Bacillota</taxon>
        <taxon>Bacilli</taxon>
        <taxon>Bacillales</taxon>
        <taxon>Bacillaceae</taxon>
        <taxon>Oceanobacillus</taxon>
    </lineage>
</organism>
<dbReference type="RefSeq" id="WP_011064421.1">
    <property type="nucleotide sequence ID" value="NC_004193.1"/>
</dbReference>
<gene>
    <name evidence="2" type="ordered locus">OB0019</name>
</gene>
<protein>
    <submittedName>
        <fullName evidence="2">Uncharacterized protein</fullName>
    </submittedName>
</protein>
<keyword evidence="1" id="KW-0812">Transmembrane</keyword>
<proteinExistence type="predicted"/>
<reference evidence="2 3" key="1">
    <citation type="journal article" date="2001" name="FEMS Microbiol. Lett.">
        <title>Oceanobacillus iheyensis gen. nov., sp. nov., a deep-sea extremely halotolerant and alkaliphilic species isolated from a depth of 1050 m on the Iheya Ridge.</title>
        <authorList>
            <person name="Lu J."/>
            <person name="Nogi Y."/>
            <person name="Takami H."/>
        </authorList>
    </citation>
    <scope>NUCLEOTIDE SEQUENCE [LARGE SCALE GENOMIC DNA]</scope>
    <source>
        <strain evidence="3">DSM 14371 / CIP 107618 / JCM 11309 / KCTC 3954 / HTE831</strain>
    </source>
</reference>
<feature type="transmembrane region" description="Helical" evidence="1">
    <location>
        <begin position="30"/>
        <end position="53"/>
    </location>
</feature>